<evidence type="ECO:0000259" key="16">
    <source>
        <dbReference type="Pfam" id="PF02875"/>
    </source>
</evidence>
<evidence type="ECO:0000256" key="14">
    <source>
        <dbReference type="HAMAP-Rule" id="MF_00046"/>
    </source>
</evidence>
<evidence type="ECO:0000259" key="17">
    <source>
        <dbReference type="Pfam" id="PF08245"/>
    </source>
</evidence>
<evidence type="ECO:0000256" key="13">
    <source>
        <dbReference type="ARBA" id="ARBA00047833"/>
    </source>
</evidence>
<evidence type="ECO:0000256" key="6">
    <source>
        <dbReference type="ARBA" id="ARBA00022618"/>
    </source>
</evidence>
<evidence type="ECO:0000256" key="10">
    <source>
        <dbReference type="ARBA" id="ARBA00022984"/>
    </source>
</evidence>
<comment type="subcellular location">
    <subcellularLocation>
        <location evidence="1 14">Cytoplasm</location>
    </subcellularLocation>
</comment>
<evidence type="ECO:0000256" key="2">
    <source>
        <dbReference type="ARBA" id="ARBA00004752"/>
    </source>
</evidence>
<dbReference type="InterPro" id="IPR005758">
    <property type="entry name" value="UDP-N-AcMur_Ala_ligase_MurC"/>
</dbReference>
<evidence type="ECO:0000256" key="7">
    <source>
        <dbReference type="ARBA" id="ARBA00022741"/>
    </source>
</evidence>
<accession>A0A926EBM6</accession>
<evidence type="ECO:0000259" key="15">
    <source>
        <dbReference type="Pfam" id="PF01225"/>
    </source>
</evidence>
<dbReference type="InterPro" id="IPR036615">
    <property type="entry name" value="Mur_ligase_C_dom_sf"/>
</dbReference>
<feature type="binding site" evidence="14">
    <location>
        <begin position="123"/>
        <end position="129"/>
    </location>
    <ligand>
        <name>ATP</name>
        <dbReference type="ChEBI" id="CHEBI:30616"/>
    </ligand>
</feature>
<dbReference type="AlphaFoldDB" id="A0A926EBM6"/>
<keyword evidence="12 14" id="KW-0961">Cell wall biogenesis/degradation</keyword>
<dbReference type="InterPro" id="IPR036565">
    <property type="entry name" value="Mur-like_cat_sf"/>
</dbReference>
<comment type="catalytic activity">
    <reaction evidence="13 14">
        <text>UDP-N-acetyl-alpha-D-muramate + L-alanine + ATP = UDP-N-acetyl-alpha-D-muramoyl-L-alanine + ADP + phosphate + H(+)</text>
        <dbReference type="Rhea" id="RHEA:23372"/>
        <dbReference type="ChEBI" id="CHEBI:15378"/>
        <dbReference type="ChEBI" id="CHEBI:30616"/>
        <dbReference type="ChEBI" id="CHEBI:43474"/>
        <dbReference type="ChEBI" id="CHEBI:57972"/>
        <dbReference type="ChEBI" id="CHEBI:70757"/>
        <dbReference type="ChEBI" id="CHEBI:83898"/>
        <dbReference type="ChEBI" id="CHEBI:456216"/>
        <dbReference type="EC" id="6.3.2.8"/>
    </reaction>
</comment>
<dbReference type="Pfam" id="PF02875">
    <property type="entry name" value="Mur_ligase_C"/>
    <property type="match status" value="1"/>
</dbReference>
<keyword evidence="19" id="KW-1185">Reference proteome</keyword>
<dbReference type="Gene3D" id="3.40.50.720">
    <property type="entry name" value="NAD(P)-binding Rossmann-like Domain"/>
    <property type="match status" value="1"/>
</dbReference>
<evidence type="ECO:0000256" key="11">
    <source>
        <dbReference type="ARBA" id="ARBA00023306"/>
    </source>
</evidence>
<dbReference type="PANTHER" id="PTHR43445:SF3">
    <property type="entry name" value="UDP-N-ACETYLMURAMATE--L-ALANINE LIGASE"/>
    <property type="match status" value="1"/>
</dbReference>
<dbReference type="GO" id="GO:0008360">
    <property type="term" value="P:regulation of cell shape"/>
    <property type="evidence" value="ECO:0007669"/>
    <property type="project" value="UniProtKB-KW"/>
</dbReference>
<dbReference type="GO" id="GO:0005524">
    <property type="term" value="F:ATP binding"/>
    <property type="evidence" value="ECO:0007669"/>
    <property type="project" value="UniProtKB-UniRule"/>
</dbReference>
<dbReference type="GO" id="GO:0051301">
    <property type="term" value="P:cell division"/>
    <property type="evidence" value="ECO:0007669"/>
    <property type="project" value="UniProtKB-KW"/>
</dbReference>
<dbReference type="Pfam" id="PF08245">
    <property type="entry name" value="Mur_ligase_M"/>
    <property type="match status" value="1"/>
</dbReference>
<dbReference type="InterPro" id="IPR000713">
    <property type="entry name" value="Mur_ligase_N"/>
</dbReference>
<comment type="similarity">
    <text evidence="14">Belongs to the MurCDEF family.</text>
</comment>
<dbReference type="Proteomes" id="UP000660861">
    <property type="component" value="Unassembled WGS sequence"/>
</dbReference>
<keyword evidence="8 14" id="KW-0067">ATP-binding</keyword>
<dbReference type="SUPFAM" id="SSF51984">
    <property type="entry name" value="MurCD N-terminal domain"/>
    <property type="match status" value="1"/>
</dbReference>
<evidence type="ECO:0000256" key="3">
    <source>
        <dbReference type="ARBA" id="ARBA00012211"/>
    </source>
</evidence>
<dbReference type="SUPFAM" id="SSF53244">
    <property type="entry name" value="MurD-like peptide ligases, peptide-binding domain"/>
    <property type="match status" value="1"/>
</dbReference>
<dbReference type="GO" id="GO:0008763">
    <property type="term" value="F:UDP-N-acetylmuramate-L-alanine ligase activity"/>
    <property type="evidence" value="ECO:0007669"/>
    <property type="project" value="UniProtKB-UniRule"/>
</dbReference>
<evidence type="ECO:0000256" key="5">
    <source>
        <dbReference type="ARBA" id="ARBA00022598"/>
    </source>
</evidence>
<comment type="pathway">
    <text evidence="2 14">Cell wall biogenesis; peptidoglycan biosynthesis.</text>
</comment>
<dbReference type="PANTHER" id="PTHR43445">
    <property type="entry name" value="UDP-N-ACETYLMURAMATE--L-ALANINE LIGASE-RELATED"/>
    <property type="match status" value="1"/>
</dbReference>
<feature type="domain" description="Mur ligase N-terminal catalytic" evidence="15">
    <location>
        <begin position="17"/>
        <end position="112"/>
    </location>
</feature>
<evidence type="ECO:0000256" key="9">
    <source>
        <dbReference type="ARBA" id="ARBA00022960"/>
    </source>
</evidence>
<dbReference type="GO" id="GO:0071555">
    <property type="term" value="P:cell wall organization"/>
    <property type="evidence" value="ECO:0007669"/>
    <property type="project" value="UniProtKB-KW"/>
</dbReference>
<dbReference type="InterPro" id="IPR004101">
    <property type="entry name" value="Mur_ligase_C"/>
</dbReference>
<evidence type="ECO:0000256" key="4">
    <source>
        <dbReference type="ARBA" id="ARBA00022490"/>
    </source>
</evidence>
<sequence length="459" mass="49573">MAKVTHADIHILKGKKHLHFIGIGGSGMYPLVQILHSKGYYITGSDNNETDTLAAERALGIPVFMGQRAQNIEGADLIVYTAAIMADNPELIAAMASDVPAIERSVLLGIVTGQYDNAICVSGTHGKTTTTSMITQILVEANLDPTAVIGGKLPLIGGSGRVGGSDTMVCEACEFVDTFLKLYPDIAVILNVDADHLDYFGTLENIIKSFHKFASNATKAILVNGDDANSLKALEGLDKTVITFGRGEHNDYIAKNSRIISERHTEFELWSKEEGFLTRITLAVPGEHNILNATAAAAASFLAGASPAQAAGGLSHFGGAKRRFEILGQVRGVTIADDYAHHPAEIKVTLEAAKGMHYKKVWAVFQPFTYSRTKMLLDDFASTLAIADRVVLSEIMGSREKNTYNIFAKDLADKIDGCVWFPEFPEIAEYVMSHAEEGDLVITLGCGDVNKCAKMMLEM</sequence>
<dbReference type="EC" id="6.3.2.8" evidence="3 14"/>
<evidence type="ECO:0000256" key="8">
    <source>
        <dbReference type="ARBA" id="ARBA00022840"/>
    </source>
</evidence>
<dbReference type="InterPro" id="IPR013221">
    <property type="entry name" value="Mur_ligase_cen"/>
</dbReference>
<dbReference type="GO" id="GO:0009252">
    <property type="term" value="P:peptidoglycan biosynthetic process"/>
    <property type="evidence" value="ECO:0007669"/>
    <property type="project" value="UniProtKB-UniRule"/>
</dbReference>
<dbReference type="SUPFAM" id="SSF53623">
    <property type="entry name" value="MurD-like peptide ligases, catalytic domain"/>
    <property type="match status" value="1"/>
</dbReference>
<dbReference type="NCBIfam" id="TIGR01082">
    <property type="entry name" value="murC"/>
    <property type="match status" value="1"/>
</dbReference>
<gene>
    <name evidence="14 18" type="primary">murC</name>
    <name evidence="18" type="ORF">H8709_04505</name>
</gene>
<feature type="domain" description="Mur ligase C-terminal" evidence="16">
    <location>
        <begin position="322"/>
        <end position="447"/>
    </location>
</feature>
<keyword evidence="7 14" id="KW-0547">Nucleotide-binding</keyword>
<reference evidence="18" key="1">
    <citation type="submission" date="2020-08" db="EMBL/GenBank/DDBJ databases">
        <title>Genome public.</title>
        <authorList>
            <person name="Liu C."/>
            <person name="Sun Q."/>
        </authorList>
    </citation>
    <scope>NUCLEOTIDE SEQUENCE</scope>
    <source>
        <strain evidence="18">NSJ-54</strain>
    </source>
</reference>
<name>A0A926EBM6_9FIRM</name>
<evidence type="ECO:0000313" key="18">
    <source>
        <dbReference type="EMBL" id="MBC8570085.1"/>
    </source>
</evidence>
<keyword evidence="6 14" id="KW-0132">Cell division</keyword>
<dbReference type="Gene3D" id="3.40.1190.10">
    <property type="entry name" value="Mur-like, catalytic domain"/>
    <property type="match status" value="1"/>
</dbReference>
<dbReference type="Pfam" id="PF01225">
    <property type="entry name" value="Mur_ligase"/>
    <property type="match status" value="1"/>
</dbReference>
<feature type="domain" description="Mur ligase central" evidence="17">
    <location>
        <begin position="121"/>
        <end position="299"/>
    </location>
</feature>
<comment type="function">
    <text evidence="14">Cell wall formation.</text>
</comment>
<dbReference type="HAMAP" id="MF_00046">
    <property type="entry name" value="MurC"/>
    <property type="match status" value="1"/>
</dbReference>
<protein>
    <recommendedName>
        <fullName evidence="3 14">UDP-N-acetylmuramate--L-alanine ligase</fullName>
        <ecNumber evidence="3 14">6.3.2.8</ecNumber>
    </recommendedName>
    <alternativeName>
        <fullName evidence="14">UDP-N-acetylmuramoyl-L-alanine synthetase</fullName>
    </alternativeName>
</protein>
<evidence type="ECO:0000256" key="12">
    <source>
        <dbReference type="ARBA" id="ARBA00023316"/>
    </source>
</evidence>
<keyword evidence="10 14" id="KW-0573">Peptidoglycan synthesis</keyword>
<keyword evidence="9 14" id="KW-0133">Cell shape</keyword>
<evidence type="ECO:0000256" key="1">
    <source>
        <dbReference type="ARBA" id="ARBA00004496"/>
    </source>
</evidence>
<keyword evidence="11 14" id="KW-0131">Cell cycle</keyword>
<evidence type="ECO:0000313" key="19">
    <source>
        <dbReference type="Proteomes" id="UP000660861"/>
    </source>
</evidence>
<dbReference type="InterPro" id="IPR050061">
    <property type="entry name" value="MurCDEF_pg_biosynth"/>
</dbReference>
<proteinExistence type="inferred from homology"/>
<comment type="caution">
    <text evidence="18">The sequence shown here is derived from an EMBL/GenBank/DDBJ whole genome shotgun (WGS) entry which is preliminary data.</text>
</comment>
<dbReference type="GO" id="GO:0005737">
    <property type="term" value="C:cytoplasm"/>
    <property type="evidence" value="ECO:0007669"/>
    <property type="project" value="UniProtKB-SubCell"/>
</dbReference>
<keyword evidence="5 14" id="KW-0436">Ligase</keyword>
<dbReference type="Gene3D" id="3.90.190.20">
    <property type="entry name" value="Mur ligase, C-terminal domain"/>
    <property type="match status" value="1"/>
</dbReference>
<organism evidence="18 19">
    <name type="scientific">Zongyangia hominis</name>
    <dbReference type="NCBI Taxonomy" id="2763677"/>
    <lineage>
        <taxon>Bacteria</taxon>
        <taxon>Bacillati</taxon>
        <taxon>Bacillota</taxon>
        <taxon>Clostridia</taxon>
        <taxon>Eubacteriales</taxon>
        <taxon>Oscillospiraceae</taxon>
        <taxon>Zongyangia</taxon>
    </lineage>
</organism>
<dbReference type="RefSeq" id="WP_262397176.1">
    <property type="nucleotide sequence ID" value="NZ_JACRTC010000002.1"/>
</dbReference>
<dbReference type="EMBL" id="JACRTC010000002">
    <property type="protein sequence ID" value="MBC8570085.1"/>
    <property type="molecule type" value="Genomic_DNA"/>
</dbReference>
<keyword evidence="4 14" id="KW-0963">Cytoplasm</keyword>